<feature type="transmembrane region" description="Helical" evidence="11">
    <location>
        <begin position="238"/>
        <end position="260"/>
    </location>
</feature>
<dbReference type="EMBL" id="FMAG01000008">
    <property type="protein sequence ID" value="SCB44167.1"/>
    <property type="molecule type" value="Genomic_DNA"/>
</dbReference>
<dbReference type="AlphaFoldDB" id="A0A1C3WVW3"/>
<keyword evidence="6 11" id="KW-0812">Transmembrane</keyword>
<reference evidence="13" key="1">
    <citation type="submission" date="2016-08" db="EMBL/GenBank/DDBJ databases">
        <authorList>
            <person name="Varghese N."/>
            <person name="Submissions Spin"/>
        </authorList>
    </citation>
    <scope>NUCLEOTIDE SEQUENCE [LARGE SCALE GENOMIC DNA]</scope>
    <source>
        <strain evidence="13">HAMBI 2975</strain>
    </source>
</reference>
<keyword evidence="4" id="KW-0997">Cell inner membrane</keyword>
<evidence type="ECO:0000256" key="4">
    <source>
        <dbReference type="ARBA" id="ARBA00022519"/>
    </source>
</evidence>
<proteinExistence type="predicted"/>
<dbReference type="CDD" id="cd06579">
    <property type="entry name" value="TM_PBP1_transp_AraH_like"/>
    <property type="match status" value="1"/>
</dbReference>
<feature type="transmembrane region" description="Helical" evidence="11">
    <location>
        <begin position="186"/>
        <end position="208"/>
    </location>
</feature>
<sequence length="351" mass="36903">MNSKTASQPIAMAQTPPPARAAGMSIGGLFRRPEAGAFLGLFGVFVFFLVFGSIDFLKPTGAASWLNVAANLGIVAFPIGLLMIAGDLDISIGSMIPAGSMTVAIISGYYELPIWLGIAASLGFGVVVGLVNGILVVRTNVPSLIVTLGTLFAVAGLVLGLSVLLTGTTSVAIKAPELAKFLFGHFVANTFQVIIFWWLALTALYIYVVHYSPYGNWIFAMGGDRISARNAGIPTAKLTIALFVLSSTSASFVGMCQAILFNSAQVSAGMSFIFNSIISVVVGGVLLTGGFGSIVGIFFGTITFAVVNQGIYFTSFDRNWSSLIIGVMLLLAVLMNNTFRSMALSYSPKKK</sequence>
<organism evidence="12 13">
    <name type="scientific">Rhizobium multihospitium</name>
    <dbReference type="NCBI Taxonomy" id="410764"/>
    <lineage>
        <taxon>Bacteria</taxon>
        <taxon>Pseudomonadati</taxon>
        <taxon>Pseudomonadota</taxon>
        <taxon>Alphaproteobacteria</taxon>
        <taxon>Hyphomicrobiales</taxon>
        <taxon>Rhizobiaceae</taxon>
        <taxon>Rhizobium/Agrobacterium group</taxon>
        <taxon>Rhizobium</taxon>
    </lineage>
</organism>
<evidence type="ECO:0000256" key="7">
    <source>
        <dbReference type="ARBA" id="ARBA00022989"/>
    </source>
</evidence>
<dbReference type="GO" id="GO:0022857">
    <property type="term" value="F:transmembrane transporter activity"/>
    <property type="evidence" value="ECO:0007669"/>
    <property type="project" value="InterPro"/>
</dbReference>
<dbReference type="STRING" id="410764.GA0061103_6421"/>
<name>A0A1C3WVW3_9HYPH</name>
<dbReference type="InterPro" id="IPR001851">
    <property type="entry name" value="ABC_transp_permease"/>
</dbReference>
<comment type="function">
    <text evidence="9">Part of the binding-protein-dependent transport system for D-xylose. Probably responsible for the translocation of the substrate across the membrane.</text>
</comment>
<evidence type="ECO:0000256" key="1">
    <source>
        <dbReference type="ARBA" id="ARBA00004651"/>
    </source>
</evidence>
<evidence type="ECO:0000256" key="11">
    <source>
        <dbReference type="SAM" id="Phobius"/>
    </source>
</evidence>
<dbReference type="GO" id="GO:0005886">
    <property type="term" value="C:plasma membrane"/>
    <property type="evidence" value="ECO:0007669"/>
    <property type="project" value="UniProtKB-SubCell"/>
</dbReference>
<accession>A0A1C3WVW3</accession>
<evidence type="ECO:0000256" key="10">
    <source>
        <dbReference type="ARBA" id="ARBA00035686"/>
    </source>
</evidence>
<evidence type="ECO:0000256" key="6">
    <source>
        <dbReference type="ARBA" id="ARBA00022692"/>
    </source>
</evidence>
<dbReference type="Pfam" id="PF02653">
    <property type="entry name" value="BPD_transp_2"/>
    <property type="match status" value="1"/>
</dbReference>
<evidence type="ECO:0000313" key="13">
    <source>
        <dbReference type="Proteomes" id="UP000199101"/>
    </source>
</evidence>
<dbReference type="Proteomes" id="UP000199101">
    <property type="component" value="Unassembled WGS sequence"/>
</dbReference>
<keyword evidence="2" id="KW-0813">Transport</keyword>
<feature type="transmembrane region" description="Helical" evidence="11">
    <location>
        <begin position="64"/>
        <end position="84"/>
    </location>
</feature>
<evidence type="ECO:0000256" key="2">
    <source>
        <dbReference type="ARBA" id="ARBA00022448"/>
    </source>
</evidence>
<keyword evidence="13" id="KW-1185">Reference proteome</keyword>
<feature type="transmembrane region" description="Helical" evidence="11">
    <location>
        <begin position="115"/>
        <end position="137"/>
    </location>
</feature>
<evidence type="ECO:0000313" key="12">
    <source>
        <dbReference type="EMBL" id="SCB44167.1"/>
    </source>
</evidence>
<dbReference type="PANTHER" id="PTHR32196:SF32">
    <property type="entry name" value="XYLOSE TRANSPORT SYSTEM PERMEASE PROTEIN XYLH"/>
    <property type="match status" value="1"/>
</dbReference>
<dbReference type="PANTHER" id="PTHR32196">
    <property type="entry name" value="ABC TRANSPORTER PERMEASE PROTEIN YPHD-RELATED-RELATED"/>
    <property type="match status" value="1"/>
</dbReference>
<comment type="subcellular location">
    <subcellularLocation>
        <location evidence="1">Cell membrane</location>
        <topology evidence="1">Multi-pass membrane protein</topology>
    </subcellularLocation>
</comment>
<gene>
    <name evidence="12" type="ORF">GA0061103_6421</name>
</gene>
<evidence type="ECO:0000256" key="8">
    <source>
        <dbReference type="ARBA" id="ARBA00023136"/>
    </source>
</evidence>
<keyword evidence="8 11" id="KW-0472">Membrane</keyword>
<feature type="transmembrane region" description="Helical" evidence="11">
    <location>
        <begin position="272"/>
        <end position="300"/>
    </location>
</feature>
<evidence type="ECO:0000256" key="3">
    <source>
        <dbReference type="ARBA" id="ARBA00022475"/>
    </source>
</evidence>
<keyword evidence="5 12" id="KW-0762">Sugar transport</keyword>
<feature type="transmembrane region" description="Helical" evidence="11">
    <location>
        <begin position="143"/>
        <end position="165"/>
    </location>
</feature>
<keyword evidence="3" id="KW-1003">Cell membrane</keyword>
<keyword evidence="7 11" id="KW-1133">Transmembrane helix</keyword>
<evidence type="ECO:0000256" key="5">
    <source>
        <dbReference type="ARBA" id="ARBA00022597"/>
    </source>
</evidence>
<feature type="transmembrane region" description="Helical" evidence="11">
    <location>
        <begin position="37"/>
        <end position="57"/>
    </location>
</feature>
<protein>
    <recommendedName>
        <fullName evidence="10">Xylose transport system permease protein XylH</fullName>
    </recommendedName>
</protein>
<feature type="transmembrane region" description="Helical" evidence="11">
    <location>
        <begin position="320"/>
        <end position="339"/>
    </location>
</feature>
<evidence type="ECO:0000256" key="9">
    <source>
        <dbReference type="ARBA" id="ARBA00035611"/>
    </source>
</evidence>